<dbReference type="GO" id="GO:0008360">
    <property type="term" value="P:regulation of cell shape"/>
    <property type="evidence" value="ECO:0007669"/>
    <property type="project" value="UniProtKB-KW"/>
</dbReference>
<dbReference type="EC" id="2.3.2.16" evidence="8"/>
<evidence type="ECO:0000256" key="6">
    <source>
        <dbReference type="ARBA" id="ARBA00023315"/>
    </source>
</evidence>
<keyword evidence="4" id="KW-0133">Cell shape</keyword>
<evidence type="ECO:0000256" key="4">
    <source>
        <dbReference type="ARBA" id="ARBA00022960"/>
    </source>
</evidence>
<evidence type="ECO:0000256" key="7">
    <source>
        <dbReference type="ARBA" id="ARBA00023316"/>
    </source>
</evidence>
<comment type="subcellular location">
    <subcellularLocation>
        <location evidence="1">Cytoplasm</location>
    </subcellularLocation>
</comment>
<dbReference type="PROSITE" id="PS51191">
    <property type="entry name" value="FEMABX"/>
    <property type="match status" value="1"/>
</dbReference>
<keyword evidence="5" id="KW-0573">Peptidoglycan synthesis</keyword>
<evidence type="ECO:0000256" key="5">
    <source>
        <dbReference type="ARBA" id="ARBA00022984"/>
    </source>
</evidence>
<dbReference type="AlphaFoldDB" id="A0A098EIH1"/>
<evidence type="ECO:0000313" key="13">
    <source>
        <dbReference type="EMBL" id="CEG22094.1"/>
    </source>
</evidence>
<evidence type="ECO:0000256" key="10">
    <source>
        <dbReference type="ARBA" id="ARBA00042933"/>
    </source>
</evidence>
<keyword evidence="7" id="KW-0961">Cell wall biogenesis/degradation</keyword>
<dbReference type="InterPro" id="IPR003447">
    <property type="entry name" value="FEMABX"/>
</dbReference>
<dbReference type="SUPFAM" id="SSF55729">
    <property type="entry name" value="Acyl-CoA N-acyltransferases (Nat)"/>
    <property type="match status" value="1"/>
</dbReference>
<evidence type="ECO:0000256" key="2">
    <source>
        <dbReference type="ARBA" id="ARBA00009943"/>
    </source>
</evidence>
<dbReference type="InterPro" id="IPR038740">
    <property type="entry name" value="BioF2-like_GNAT_dom"/>
</dbReference>
<dbReference type="EMBL" id="CCXS01000001">
    <property type="protein sequence ID" value="CEG22094.1"/>
    <property type="molecule type" value="Genomic_DNA"/>
</dbReference>
<dbReference type="InterPro" id="IPR050644">
    <property type="entry name" value="PG_Glycine_Bridge_Synth"/>
</dbReference>
<dbReference type="Gene3D" id="3.40.630.30">
    <property type="match status" value="1"/>
</dbReference>
<dbReference type="RefSeq" id="WP_052650823.1">
    <property type="nucleotide sequence ID" value="NZ_CCXS01000001.1"/>
</dbReference>
<evidence type="ECO:0000256" key="9">
    <source>
        <dbReference type="ARBA" id="ARBA00040679"/>
    </source>
</evidence>
<gene>
    <name evidence="13" type="ORF">BN1080_01014</name>
</gene>
<dbReference type="GO" id="GO:0016755">
    <property type="term" value="F:aminoacyltransferase activity"/>
    <property type="evidence" value="ECO:0007669"/>
    <property type="project" value="InterPro"/>
</dbReference>
<dbReference type="GO" id="GO:0071555">
    <property type="term" value="P:cell wall organization"/>
    <property type="evidence" value="ECO:0007669"/>
    <property type="project" value="UniProtKB-KW"/>
</dbReference>
<evidence type="ECO:0000259" key="12">
    <source>
        <dbReference type="Pfam" id="PF13480"/>
    </source>
</evidence>
<proteinExistence type="inferred from homology"/>
<evidence type="ECO:0000313" key="14">
    <source>
        <dbReference type="Proteomes" id="UP000043699"/>
    </source>
</evidence>
<feature type="domain" description="BioF2-like acetyltransferase" evidence="12">
    <location>
        <begin position="142"/>
        <end position="274"/>
    </location>
</feature>
<evidence type="ECO:0000256" key="11">
    <source>
        <dbReference type="ARBA" id="ARBA00048654"/>
    </source>
</evidence>
<comment type="catalytic activity">
    <reaction evidence="11">
        <text>beta-D-GlcNAc-(1-&gt;4)-Mur2Ac(oyl-L-Ala-D-isoglutaminyl-L-Lys-D-Ala-D-Ala)-di-trans,octa-cis-undecaprenyl diphosphate + glycyl-tRNA(Gly) = beta-D-GlcNAc-(1-&gt;4)-Mur2Ac(oyl-L-Ala-D-isoglutaminyl-L-Lys-(N(6)-Gly)-D-Ala-D-Ala)-di-trans,octa-cis-undecaprenyl diphosphate + tRNA(Gly) + H(+)</text>
        <dbReference type="Rhea" id="RHEA:30435"/>
        <dbReference type="Rhea" id="RHEA-COMP:9664"/>
        <dbReference type="Rhea" id="RHEA-COMP:9683"/>
        <dbReference type="ChEBI" id="CHEBI:15378"/>
        <dbReference type="ChEBI" id="CHEBI:62233"/>
        <dbReference type="ChEBI" id="CHEBI:62234"/>
        <dbReference type="ChEBI" id="CHEBI:78442"/>
        <dbReference type="ChEBI" id="CHEBI:78522"/>
        <dbReference type="EC" id="2.3.2.16"/>
    </reaction>
</comment>
<accession>A0A098EIH1</accession>
<reference evidence="13 14" key="1">
    <citation type="submission" date="2014-09" db="EMBL/GenBank/DDBJ databases">
        <authorList>
            <person name="Urmite Genomes Urmite Genomes"/>
        </authorList>
    </citation>
    <scope>NUCLEOTIDE SEQUENCE [LARGE SCALE GENOMIC DNA]</scope>
    <source>
        <strain evidence="13 14">ES2</strain>
    </source>
</reference>
<evidence type="ECO:0000256" key="8">
    <source>
        <dbReference type="ARBA" id="ARBA00039074"/>
    </source>
</evidence>
<dbReference type="PANTHER" id="PTHR36174">
    <property type="entry name" value="LIPID II:GLYCINE GLYCYLTRANSFERASE"/>
    <property type="match status" value="1"/>
</dbReference>
<dbReference type="GO" id="GO:0009252">
    <property type="term" value="P:peptidoglycan biosynthetic process"/>
    <property type="evidence" value="ECO:0007669"/>
    <property type="project" value="UniProtKB-KW"/>
</dbReference>
<evidence type="ECO:0000256" key="1">
    <source>
        <dbReference type="ARBA" id="ARBA00004496"/>
    </source>
</evidence>
<evidence type="ECO:0000256" key="3">
    <source>
        <dbReference type="ARBA" id="ARBA00022679"/>
    </source>
</evidence>
<dbReference type="PANTHER" id="PTHR36174:SF1">
    <property type="entry name" value="LIPID II:GLYCINE GLYCYLTRANSFERASE"/>
    <property type="match status" value="1"/>
</dbReference>
<dbReference type="Proteomes" id="UP000043699">
    <property type="component" value="Unassembled WGS sequence"/>
</dbReference>
<organism evidence="13 14">
    <name type="scientific">Planococcus massiliensis</name>
    <dbReference type="NCBI Taxonomy" id="1499687"/>
    <lineage>
        <taxon>Bacteria</taxon>
        <taxon>Bacillati</taxon>
        <taxon>Bacillota</taxon>
        <taxon>Bacilli</taxon>
        <taxon>Bacillales</taxon>
        <taxon>Caryophanaceae</taxon>
        <taxon>Planococcus</taxon>
    </lineage>
</organism>
<protein>
    <recommendedName>
        <fullName evidence="9">Lipid II:glycine glycyltransferase</fullName>
        <ecNumber evidence="8">2.3.2.16</ecNumber>
    </recommendedName>
    <alternativeName>
        <fullName evidence="10">Factor essential for expression of methicillin resistance X</fullName>
    </alternativeName>
</protein>
<dbReference type="OrthoDB" id="9785911at2"/>
<dbReference type="InterPro" id="IPR016181">
    <property type="entry name" value="Acyl_CoA_acyltransferase"/>
</dbReference>
<dbReference type="Pfam" id="PF13480">
    <property type="entry name" value="Acetyltransf_6"/>
    <property type="match status" value="1"/>
</dbReference>
<keyword evidence="6" id="KW-0012">Acyltransferase</keyword>
<comment type="similarity">
    <text evidence="2">Belongs to the FemABX family.</text>
</comment>
<name>A0A098EIH1_9BACL</name>
<keyword evidence="3" id="KW-0808">Transferase</keyword>
<dbReference type="GO" id="GO:0005737">
    <property type="term" value="C:cytoplasm"/>
    <property type="evidence" value="ECO:0007669"/>
    <property type="project" value="UniProtKB-SubCell"/>
</dbReference>
<keyword evidence="14" id="KW-1185">Reference proteome</keyword>
<sequence length="335" mass="38877">MNDIYFKKDYARLYEKIEGGAAEEFCYEGPEGTVKNLFIKREIPLEVEGGPYYDLTTPYGYGGPIILDCKNGDRDGLVKAYEAAFQRYCNENNVVCEFVRFHPLFNNAADFKECYEIRFKRKTIQTWLKGWDDLILHEYSSSCRRDIRQSLRAGVEFQVVQNPDDLHDFKKIYYSTMNRNDADSIYYFDDDYFENCMKLLGEYLVTVEVMYEGKTIGMSISFACGDAIHAHLTGTLKEYHRLAPAYVLQYALALWGEEHGYERIHHGGGRTGEKDDKLYQFKKKFSKSAELDYFTGHRIWDPEVYALLCEKAGAEKSEDILPAYRLAAKTEKTMS</sequence>
<dbReference type="STRING" id="1499687.BN1080_01014"/>